<reference evidence="3" key="1">
    <citation type="submission" date="2018-05" db="EMBL/GenBank/DDBJ databases">
        <title>Leptospira yasudae sp. nov. and Leptospira stimsonii sp. nov., two pathogenic species of the genus Leptospira isolated from environmental sources.</title>
        <authorList>
            <person name="Casanovas-Massana A."/>
            <person name="Hamond C."/>
            <person name="Santos L.A."/>
            <person name="Hacker K.P."/>
            <person name="Balassiano I."/>
            <person name="Medeiros M.A."/>
            <person name="Reis M.G."/>
            <person name="Ko A.I."/>
            <person name="Wunder E.A."/>
        </authorList>
    </citation>
    <scope>NUCLEOTIDE SEQUENCE [LARGE SCALE GENOMIC DNA]</scope>
    <source>
        <strain evidence="3">AMB6-RJ</strain>
    </source>
</reference>
<keyword evidence="4" id="KW-1185">Reference proteome</keyword>
<reference evidence="2" key="2">
    <citation type="submission" date="2018-10" db="EMBL/GenBank/DDBJ databases">
        <authorList>
            <person name="Vincent A.T."/>
            <person name="Schiettekatte O."/>
            <person name="Bourhy P."/>
            <person name="Veyrier F.J."/>
            <person name="Picardeau M."/>
        </authorList>
    </citation>
    <scope>NUCLEOTIDE SEQUENCE</scope>
    <source>
        <strain evidence="2">201702407</strain>
    </source>
</reference>
<comment type="caution">
    <text evidence="1">The sequence shown here is derived from an EMBL/GenBank/DDBJ whole genome shotgun (WGS) entry which is preliminary data.</text>
</comment>
<dbReference type="EMBL" id="QHCS01000002">
    <property type="protein sequence ID" value="RHX85884.1"/>
    <property type="molecule type" value="Genomic_DNA"/>
</dbReference>
<organism evidence="1 3">
    <name type="scientific">Leptospira stimsonii</name>
    <dbReference type="NCBI Taxonomy" id="2202203"/>
    <lineage>
        <taxon>Bacteria</taxon>
        <taxon>Pseudomonadati</taxon>
        <taxon>Spirochaetota</taxon>
        <taxon>Spirochaetia</taxon>
        <taxon>Leptospirales</taxon>
        <taxon>Leptospiraceae</taxon>
        <taxon>Leptospira</taxon>
    </lineage>
</organism>
<dbReference type="RefSeq" id="WP_118981523.1">
    <property type="nucleotide sequence ID" value="NZ_QHCS01000002.1"/>
</dbReference>
<gene>
    <name evidence="1" type="ORF">DLM78_08250</name>
    <name evidence="2" type="ORF">EHQ90_08200</name>
</gene>
<name>A0A4R9L9M1_9LEPT</name>
<accession>A0A4R9L9M1</accession>
<evidence type="ECO:0000313" key="4">
    <source>
        <dbReference type="Proteomes" id="UP000297422"/>
    </source>
</evidence>
<dbReference type="AlphaFoldDB" id="A0A4R9L9M1"/>
<protein>
    <submittedName>
        <fullName evidence="1">Uncharacterized protein</fullName>
    </submittedName>
</protein>
<proteinExistence type="predicted"/>
<evidence type="ECO:0000313" key="2">
    <source>
        <dbReference type="EMBL" id="TGM17143.1"/>
    </source>
</evidence>
<evidence type="ECO:0000313" key="3">
    <source>
        <dbReference type="Proteomes" id="UP000266669"/>
    </source>
</evidence>
<evidence type="ECO:0000313" key="1">
    <source>
        <dbReference type="EMBL" id="RHX85884.1"/>
    </source>
</evidence>
<dbReference type="Proteomes" id="UP000297422">
    <property type="component" value="Unassembled WGS sequence"/>
</dbReference>
<sequence>MNEKVINFTILVFLFFSPAYADIEYDPLDRRDNEYLALTASSLLETLIFDLTPTVKKRELRLCINSYQSGKIKEILCSSILVDKKTRVYINRNHLSDYLEYWNIGDRQGRATNTVSRIIPFTFDSYQIGVPILYREKKGVDLRAGTVLAIFRESRSLERVEVWSVEALKNRSLTDNFYVLQVKEMSE</sequence>
<dbReference type="Proteomes" id="UP000266669">
    <property type="component" value="Unassembled WGS sequence"/>
</dbReference>
<reference evidence="1" key="4">
    <citation type="journal article" date="2020" name="Int. J. Syst. Evol. Microbiol.">
        <title>Leptospira yasudae sp. nov. and Leptospira stimsonii sp. nov., two new species of the pathogenic group isolated from environmental sources.</title>
        <authorList>
            <person name="Casanovas-Massana A."/>
            <person name="Hamond C."/>
            <person name="Santos L.A."/>
            <person name="de Oliveira D."/>
            <person name="Hacker K.P."/>
            <person name="Balassiano I."/>
            <person name="Costa F."/>
            <person name="Medeiros M.A."/>
            <person name="Reis M.G."/>
            <person name="Ko A.I."/>
            <person name="Wunder E.A."/>
        </authorList>
    </citation>
    <scope>NUCLEOTIDE SEQUENCE</scope>
    <source>
        <strain evidence="1">AMB6-RJ</strain>
    </source>
</reference>
<reference evidence="4" key="3">
    <citation type="journal article" date="2019" name="PLoS Negl. Trop. Dis.">
        <title>Revisiting the worldwide diversity of Leptospira species in the environment.</title>
        <authorList>
            <person name="Vincent A.T."/>
            <person name="Schiettekatte O."/>
            <person name="Bourhy P."/>
            <person name="Veyrier F.J."/>
            <person name="Picardeau M."/>
        </authorList>
    </citation>
    <scope>NUCLEOTIDE SEQUENCE [LARGE SCALE GENOMIC DNA]</scope>
    <source>
        <strain evidence="4">201702407</strain>
    </source>
</reference>
<dbReference type="EMBL" id="RQGT01000065">
    <property type="protein sequence ID" value="TGM17143.1"/>
    <property type="molecule type" value="Genomic_DNA"/>
</dbReference>